<dbReference type="AlphaFoldDB" id="A0A852R970"/>
<dbReference type="EMBL" id="JACCBD010000001">
    <property type="protein sequence ID" value="NYD26959.1"/>
    <property type="molecule type" value="Genomic_DNA"/>
</dbReference>
<keyword evidence="1" id="KW-0175">Coiled coil</keyword>
<accession>A0A852R970</accession>
<sequence>MTEGERTQPLGITDDEQGWVSRINETAKTVRMWRDWAKSAQRAQVGSDLDLDRLVGLDVESAAWNSIASSIEHLGFFADVIHATGAMYPTAYMTVARTAFMGAVNAHYLLAPEKRTKRQERALNMRAQELKDQVNKIKELSRMPAGVTLNTQGALDHATKQIELLRGPAQTLGKADPVYLSFNQTNAVTAVATYMRKLSNSDTLELALASIWRDGSAAAHAQQQYLFSRSKQGTVIASDPRGTVVSMRGELGADAGPAFLGSFAVLNDALRLYNLRRLKH</sequence>
<feature type="coiled-coil region" evidence="1">
    <location>
        <begin position="113"/>
        <end position="140"/>
    </location>
</feature>
<evidence type="ECO:0000256" key="1">
    <source>
        <dbReference type="SAM" id="Coils"/>
    </source>
</evidence>
<evidence type="ECO:0000313" key="2">
    <source>
        <dbReference type="EMBL" id="NYD26959.1"/>
    </source>
</evidence>
<proteinExistence type="predicted"/>
<name>A0A852R970_9MICO</name>
<reference evidence="2 3" key="1">
    <citation type="submission" date="2020-07" db="EMBL/GenBank/DDBJ databases">
        <title>Sequencing the genomes of 1000 actinobacteria strains.</title>
        <authorList>
            <person name="Klenk H.-P."/>
        </authorList>
    </citation>
    <scope>NUCLEOTIDE SEQUENCE [LARGE SCALE GENOMIC DNA]</scope>
    <source>
        <strain evidence="2 3">DSM 17380</strain>
    </source>
</reference>
<dbReference type="Proteomes" id="UP000586095">
    <property type="component" value="Unassembled WGS sequence"/>
</dbReference>
<comment type="caution">
    <text evidence="2">The sequence shown here is derived from an EMBL/GenBank/DDBJ whole genome shotgun (WGS) entry which is preliminary data.</text>
</comment>
<evidence type="ECO:0000313" key="3">
    <source>
        <dbReference type="Proteomes" id="UP000586095"/>
    </source>
</evidence>
<dbReference type="RefSeq" id="WP_185987015.1">
    <property type="nucleotide sequence ID" value="NZ_BAAALZ010000001.1"/>
</dbReference>
<organism evidence="2 3">
    <name type="scientific">Leucobacter aridicollis</name>
    <dbReference type="NCBI Taxonomy" id="283878"/>
    <lineage>
        <taxon>Bacteria</taxon>
        <taxon>Bacillati</taxon>
        <taxon>Actinomycetota</taxon>
        <taxon>Actinomycetes</taxon>
        <taxon>Micrococcales</taxon>
        <taxon>Microbacteriaceae</taxon>
        <taxon>Leucobacter</taxon>
    </lineage>
</organism>
<gene>
    <name evidence="2" type="ORF">BJ960_001762</name>
</gene>
<keyword evidence="3" id="KW-1185">Reference proteome</keyword>
<protein>
    <submittedName>
        <fullName evidence="2">Uncharacterized protein</fullName>
    </submittedName>
</protein>